<dbReference type="Pfam" id="PF00501">
    <property type="entry name" value="AMP-binding"/>
    <property type="match status" value="1"/>
</dbReference>
<gene>
    <name evidence="4" type="ORF">C24_LOCUS5485</name>
</gene>
<sequence length="222" mass="24831">MDNLALFEANNVPLTPITFLKRASECYPNRTSIIYGQTRFTWPQTYDRCCRLAASLLSLNITRYDVVSILAPNIPAMYEMHFAVPMTGAVLNPINTRLDAKTIAIILRHAQPKCLFVDYTFAPLIQEVLRLLPFDASKLHPLIISIIEIDSTTKRSSMELDYEGLIRKGDLTLSSSASLFRVHNEHDPISLNYTSGTTSEPKGVVISHRGAYLTALSSILGW</sequence>
<evidence type="ECO:0000313" key="4">
    <source>
        <dbReference type="EMBL" id="CAA0318077.1"/>
    </source>
</evidence>
<evidence type="ECO:0000256" key="1">
    <source>
        <dbReference type="ARBA" id="ARBA00006432"/>
    </source>
</evidence>
<dbReference type="EMBL" id="CACSHJ010000087">
    <property type="protein sequence ID" value="CAA0318077.1"/>
    <property type="molecule type" value="Genomic_DNA"/>
</dbReference>
<dbReference type="OrthoDB" id="10253115at2759"/>
<dbReference type="PANTHER" id="PTHR43859:SF2">
    <property type="entry name" value="BUTYRATE--COA LIGASE AAE11, PEROXISOMAL"/>
    <property type="match status" value="1"/>
</dbReference>
<proteinExistence type="inferred from homology"/>
<dbReference type="InterPro" id="IPR020845">
    <property type="entry name" value="AMP-binding_CS"/>
</dbReference>
<dbReference type="InterPro" id="IPR000873">
    <property type="entry name" value="AMP-dep_synth/lig_dom"/>
</dbReference>
<comment type="similarity">
    <text evidence="1">Belongs to the ATP-dependent AMP-binding enzyme family.</text>
</comment>
<reference evidence="4 5" key="1">
    <citation type="submission" date="2019-12" db="EMBL/GenBank/DDBJ databases">
        <authorList>
            <person name="Jiao W.-B."/>
            <person name="Schneeberger K."/>
        </authorList>
    </citation>
    <scope>NUCLEOTIDE SEQUENCE [LARGE SCALE GENOMIC DNA]</scope>
    <source>
        <strain evidence="5">cv. C24</strain>
    </source>
</reference>
<protein>
    <recommendedName>
        <fullName evidence="3">AMP-dependent synthetase/ligase domain-containing protein</fullName>
    </recommendedName>
</protein>
<feature type="domain" description="AMP-dependent synthetase/ligase" evidence="3">
    <location>
        <begin position="21"/>
        <end position="215"/>
    </location>
</feature>
<organism evidence="4 5">
    <name type="scientific">Arabidopsis thaliana</name>
    <name type="common">Mouse-ear cress</name>
    <dbReference type="NCBI Taxonomy" id="3702"/>
    <lineage>
        <taxon>Eukaryota</taxon>
        <taxon>Viridiplantae</taxon>
        <taxon>Streptophyta</taxon>
        <taxon>Embryophyta</taxon>
        <taxon>Tracheophyta</taxon>
        <taxon>Spermatophyta</taxon>
        <taxon>Magnoliopsida</taxon>
        <taxon>eudicotyledons</taxon>
        <taxon>Gunneridae</taxon>
        <taxon>Pentapetalae</taxon>
        <taxon>rosids</taxon>
        <taxon>malvids</taxon>
        <taxon>Brassicales</taxon>
        <taxon>Brassicaceae</taxon>
        <taxon>Camelineae</taxon>
        <taxon>Arabidopsis</taxon>
    </lineage>
</organism>
<dbReference type="PANTHER" id="PTHR43859">
    <property type="entry name" value="ACYL-ACTIVATING ENZYME"/>
    <property type="match status" value="1"/>
</dbReference>
<evidence type="ECO:0000256" key="2">
    <source>
        <dbReference type="ARBA" id="ARBA00022598"/>
    </source>
</evidence>
<dbReference type="Gene3D" id="3.40.50.12780">
    <property type="entry name" value="N-terminal domain of ligase-like"/>
    <property type="match status" value="1"/>
</dbReference>
<dbReference type="AlphaFoldDB" id="A0A5S9WPQ4"/>
<dbReference type="PROSITE" id="PS00455">
    <property type="entry name" value="AMP_BINDING"/>
    <property type="match status" value="1"/>
</dbReference>
<dbReference type="Proteomes" id="UP000434276">
    <property type="component" value="Unassembled WGS sequence"/>
</dbReference>
<name>A0A5S9WPQ4_ARATH</name>
<accession>A0A5S9WPQ4</accession>
<evidence type="ECO:0000259" key="3">
    <source>
        <dbReference type="Pfam" id="PF00501"/>
    </source>
</evidence>
<keyword evidence="2" id="KW-0436">Ligase</keyword>
<dbReference type="SUPFAM" id="SSF56801">
    <property type="entry name" value="Acetyl-CoA synthetase-like"/>
    <property type="match status" value="1"/>
</dbReference>
<evidence type="ECO:0000313" key="5">
    <source>
        <dbReference type="Proteomes" id="UP000434276"/>
    </source>
</evidence>
<dbReference type="InterPro" id="IPR042099">
    <property type="entry name" value="ANL_N_sf"/>
</dbReference>
<dbReference type="GO" id="GO:0016874">
    <property type="term" value="F:ligase activity"/>
    <property type="evidence" value="ECO:0007669"/>
    <property type="project" value="UniProtKB-KW"/>
</dbReference>